<dbReference type="Pfam" id="PF13400">
    <property type="entry name" value="Tad"/>
    <property type="match status" value="1"/>
</dbReference>
<evidence type="ECO:0000256" key="1">
    <source>
        <dbReference type="SAM" id="MobiDB-lite"/>
    </source>
</evidence>
<dbReference type="EMBL" id="FOXA01000010">
    <property type="protein sequence ID" value="SFP66200.1"/>
    <property type="molecule type" value="Genomic_DNA"/>
</dbReference>
<sequence>MVKDWRDDESRVPERDLAKHDTRMGTKRRLRRFGRDESGATMIFCLFIFVMMILAGGMTVDFMRLEDRRVHMQATLDRALLAAADLDQVRPAEEVVFDFLAREGFAEDNVAVEVNEHLAGRTVSARVLTETPTFFLHMIGMDTLAVSAGGQAREEVPHVEISLVLDISGSMRWNGRIDYMKDAAKNFVSSVLDQSVDDRVSINVIPYAGQTNPGPLMFDYLGGERPKIKTDYFPEWGQDISNVIVYFDESGDGRIDAAAKIDGFPDGGTAQHVSNDLDDFFGSMVEYIGQQDRRFADAEVIGASIKGGNQTTRYYHVADTPAYTTPTDNNGRLPYYQRAELSYVKFDADEGGEELIIDSSCIELGEGDFDYPGMPNDGSYDQVPHFMYWDIAASVMDWGWCPEDDTAIQYARQDEAELHDFIDGIRMHDGTGTHYAMKYALALLDPETRGAFEHLAENGLVPQVFSDRPHAWEDEETAKYIVLMTDGEITEQYRPTDPWAQINWTRELAAQPGHKRDRISEADENVASFFEACDLSKAHGVTVFTIAYETSAAGEDEMQRCASSASHFFDVDGLDIADAFSAIAARINQLRLTQ</sequence>
<dbReference type="InterPro" id="IPR036465">
    <property type="entry name" value="vWFA_dom_sf"/>
</dbReference>
<evidence type="ECO:0000256" key="2">
    <source>
        <dbReference type="SAM" id="Phobius"/>
    </source>
</evidence>
<dbReference type="STRING" id="441119.SAMN04488047_11063"/>
<feature type="transmembrane region" description="Helical" evidence="2">
    <location>
        <begin position="40"/>
        <end position="63"/>
    </location>
</feature>
<organism evidence="4 5">
    <name type="scientific">Tranquillimonas alkanivorans</name>
    <dbReference type="NCBI Taxonomy" id="441119"/>
    <lineage>
        <taxon>Bacteria</taxon>
        <taxon>Pseudomonadati</taxon>
        <taxon>Pseudomonadota</taxon>
        <taxon>Alphaproteobacteria</taxon>
        <taxon>Rhodobacterales</taxon>
        <taxon>Roseobacteraceae</taxon>
        <taxon>Tranquillimonas</taxon>
    </lineage>
</organism>
<keyword evidence="2" id="KW-1133">Transmembrane helix</keyword>
<accession>A0A1I5S696</accession>
<reference evidence="4 5" key="1">
    <citation type="submission" date="2016-10" db="EMBL/GenBank/DDBJ databases">
        <authorList>
            <person name="de Groot N.N."/>
        </authorList>
    </citation>
    <scope>NUCLEOTIDE SEQUENCE [LARGE SCALE GENOMIC DNA]</scope>
    <source>
        <strain evidence="4 5">DSM 19547</strain>
    </source>
</reference>
<dbReference type="AlphaFoldDB" id="A0A1I5S696"/>
<feature type="domain" description="Putative Flp pilus-assembly TadG-like N-terminal" evidence="3">
    <location>
        <begin position="39"/>
        <end position="84"/>
    </location>
</feature>
<name>A0A1I5S696_9RHOB</name>
<dbReference type="CDD" id="cd00198">
    <property type="entry name" value="vWFA"/>
    <property type="match status" value="1"/>
</dbReference>
<evidence type="ECO:0000259" key="3">
    <source>
        <dbReference type="Pfam" id="PF13400"/>
    </source>
</evidence>
<gene>
    <name evidence="4" type="ORF">SAMN04488047_11063</name>
</gene>
<feature type="region of interest" description="Disordered" evidence="1">
    <location>
        <begin position="1"/>
        <end position="20"/>
    </location>
</feature>
<keyword evidence="2" id="KW-0472">Membrane</keyword>
<protein>
    <submittedName>
        <fullName evidence="4">Flp pilus assembly protein TadG</fullName>
    </submittedName>
</protein>
<dbReference type="OrthoDB" id="7522752at2"/>
<dbReference type="Proteomes" id="UP000199356">
    <property type="component" value="Unassembled WGS sequence"/>
</dbReference>
<keyword evidence="5" id="KW-1185">Reference proteome</keyword>
<evidence type="ECO:0000313" key="5">
    <source>
        <dbReference type="Proteomes" id="UP000199356"/>
    </source>
</evidence>
<dbReference type="Gene3D" id="3.40.50.410">
    <property type="entry name" value="von Willebrand factor, type A domain"/>
    <property type="match status" value="2"/>
</dbReference>
<dbReference type="InterPro" id="IPR028087">
    <property type="entry name" value="Tad_N"/>
</dbReference>
<dbReference type="SUPFAM" id="SSF53300">
    <property type="entry name" value="vWA-like"/>
    <property type="match status" value="1"/>
</dbReference>
<evidence type="ECO:0000313" key="4">
    <source>
        <dbReference type="EMBL" id="SFP66200.1"/>
    </source>
</evidence>
<proteinExistence type="predicted"/>
<keyword evidence="2" id="KW-0812">Transmembrane</keyword>